<dbReference type="STRING" id="56723.ENSLBEP00000004880"/>
<evidence type="ECO:0000256" key="7">
    <source>
        <dbReference type="ARBA" id="ARBA00022840"/>
    </source>
</evidence>
<evidence type="ECO:0000256" key="9">
    <source>
        <dbReference type="ARBA" id="ARBA00048679"/>
    </source>
</evidence>
<dbReference type="PROSITE" id="PS00108">
    <property type="entry name" value="PROTEIN_KINASE_ST"/>
    <property type="match status" value="1"/>
</dbReference>
<evidence type="ECO:0000256" key="6">
    <source>
        <dbReference type="ARBA" id="ARBA00022777"/>
    </source>
</evidence>
<evidence type="ECO:0000256" key="4">
    <source>
        <dbReference type="ARBA" id="ARBA00022679"/>
    </source>
</evidence>
<keyword evidence="7" id="KW-0067">ATP-binding</keyword>
<sequence>MFMNLHPPAALVTLHTYQNGSGFVRKLRDHVPVAIKHIPRENVIYESVRKSKKMLPLEVAVMLKMAHGKEDSKSAAISLLDYYDLDQELILVLERPVPAVDLFEYMEVKEGSMQEEESRLILKQLIEAARELQSKKVFHRDIKAENILIETSTDFPRVRVIDFGLSCFSKKSSSYRIFCGTSAHIPPEWYQNKTYRASPTTVWQIGVVLYDLLHWNDRFETTSFLAGEITISKDLSPACQDMLQLCLTKDTALRPSLEELSHHPWLSRNISSLFNFENHLADTAERLFLAKWRSVRSSRSSKVPSSIVWIWFPCSMSSSVFFKPSNKPLSRRRSLLNPSEIVTKLRRSLKTPVGIDVSGLLEILMCVRLTKPAKASGPIIVVLVFINSNFVRNGSSTKASLGIVLISLSTKKSFVTPGCRTFGISFVSGPKTWIASVF</sequence>
<keyword evidence="4" id="KW-0808">Transferase</keyword>
<accession>A0A3Q3EBQ6</accession>
<dbReference type="GO" id="GO:0005524">
    <property type="term" value="F:ATP binding"/>
    <property type="evidence" value="ECO:0007669"/>
    <property type="project" value="UniProtKB-KW"/>
</dbReference>
<dbReference type="PANTHER" id="PTHR22984:SF11">
    <property type="entry name" value="AURORA KINASE-RELATED"/>
    <property type="match status" value="1"/>
</dbReference>
<dbReference type="AlphaFoldDB" id="A0A3Q3EBQ6"/>
<dbReference type="GO" id="GO:0007346">
    <property type="term" value="P:regulation of mitotic cell cycle"/>
    <property type="evidence" value="ECO:0007669"/>
    <property type="project" value="TreeGrafter"/>
</dbReference>
<keyword evidence="3" id="KW-0723">Serine/threonine-protein kinase</keyword>
<dbReference type="GeneTree" id="ENSGT00950000182996"/>
<dbReference type="PROSITE" id="PS50011">
    <property type="entry name" value="PROTEIN_KINASE_DOM"/>
    <property type="match status" value="1"/>
</dbReference>
<dbReference type="PANTHER" id="PTHR22984">
    <property type="entry name" value="SERINE/THREONINE-PROTEIN KINASE PIM"/>
    <property type="match status" value="1"/>
</dbReference>
<dbReference type="Gene3D" id="3.30.200.20">
    <property type="entry name" value="Phosphorylase Kinase, domain 1"/>
    <property type="match status" value="1"/>
</dbReference>
<evidence type="ECO:0000256" key="8">
    <source>
        <dbReference type="ARBA" id="ARBA00047899"/>
    </source>
</evidence>
<dbReference type="InterPro" id="IPR051138">
    <property type="entry name" value="PIM_Ser/Thr_kinase"/>
</dbReference>
<reference evidence="11" key="1">
    <citation type="submission" date="2025-08" db="UniProtKB">
        <authorList>
            <consortium name="Ensembl"/>
        </authorList>
    </citation>
    <scope>IDENTIFICATION</scope>
</reference>
<evidence type="ECO:0000259" key="10">
    <source>
        <dbReference type="PROSITE" id="PS50011"/>
    </source>
</evidence>
<comment type="catalytic activity">
    <reaction evidence="9">
        <text>L-seryl-[protein] + ATP = O-phospho-L-seryl-[protein] + ADP + H(+)</text>
        <dbReference type="Rhea" id="RHEA:17989"/>
        <dbReference type="Rhea" id="RHEA-COMP:9863"/>
        <dbReference type="Rhea" id="RHEA-COMP:11604"/>
        <dbReference type="ChEBI" id="CHEBI:15378"/>
        <dbReference type="ChEBI" id="CHEBI:29999"/>
        <dbReference type="ChEBI" id="CHEBI:30616"/>
        <dbReference type="ChEBI" id="CHEBI:83421"/>
        <dbReference type="ChEBI" id="CHEBI:456216"/>
        <dbReference type="EC" id="2.7.11.1"/>
    </reaction>
</comment>
<keyword evidence="5" id="KW-0547">Nucleotide-binding</keyword>
<proteinExistence type="inferred from homology"/>
<name>A0A3Q3EBQ6_9LABR</name>
<evidence type="ECO:0000256" key="1">
    <source>
        <dbReference type="ARBA" id="ARBA00005505"/>
    </source>
</evidence>
<dbReference type="Proteomes" id="UP000261660">
    <property type="component" value="Unplaced"/>
</dbReference>
<dbReference type="Gene3D" id="1.10.510.10">
    <property type="entry name" value="Transferase(Phosphotransferase) domain 1"/>
    <property type="match status" value="1"/>
</dbReference>
<evidence type="ECO:0000313" key="11">
    <source>
        <dbReference type="Ensembl" id="ENSLBEP00000004880.1"/>
    </source>
</evidence>
<dbReference type="InterPro" id="IPR008271">
    <property type="entry name" value="Ser/Thr_kinase_AS"/>
</dbReference>
<dbReference type="InterPro" id="IPR000719">
    <property type="entry name" value="Prot_kinase_dom"/>
</dbReference>
<organism evidence="11 12">
    <name type="scientific">Labrus bergylta</name>
    <name type="common">ballan wrasse</name>
    <dbReference type="NCBI Taxonomy" id="56723"/>
    <lineage>
        <taxon>Eukaryota</taxon>
        <taxon>Metazoa</taxon>
        <taxon>Chordata</taxon>
        <taxon>Craniata</taxon>
        <taxon>Vertebrata</taxon>
        <taxon>Euteleostomi</taxon>
        <taxon>Actinopterygii</taxon>
        <taxon>Neopterygii</taxon>
        <taxon>Teleostei</taxon>
        <taxon>Neoteleostei</taxon>
        <taxon>Acanthomorphata</taxon>
        <taxon>Eupercaria</taxon>
        <taxon>Labriformes</taxon>
        <taxon>Labridae</taxon>
        <taxon>Labrus</taxon>
    </lineage>
</organism>
<dbReference type="InParanoid" id="A0A3Q3EBQ6"/>
<evidence type="ECO:0000256" key="2">
    <source>
        <dbReference type="ARBA" id="ARBA00012513"/>
    </source>
</evidence>
<comment type="catalytic activity">
    <reaction evidence="8">
        <text>L-threonyl-[protein] + ATP = O-phospho-L-threonyl-[protein] + ADP + H(+)</text>
        <dbReference type="Rhea" id="RHEA:46608"/>
        <dbReference type="Rhea" id="RHEA-COMP:11060"/>
        <dbReference type="Rhea" id="RHEA-COMP:11605"/>
        <dbReference type="ChEBI" id="CHEBI:15378"/>
        <dbReference type="ChEBI" id="CHEBI:30013"/>
        <dbReference type="ChEBI" id="CHEBI:30616"/>
        <dbReference type="ChEBI" id="CHEBI:61977"/>
        <dbReference type="ChEBI" id="CHEBI:456216"/>
        <dbReference type="EC" id="2.7.11.1"/>
    </reaction>
</comment>
<evidence type="ECO:0000313" key="12">
    <source>
        <dbReference type="Proteomes" id="UP000261660"/>
    </source>
</evidence>
<protein>
    <recommendedName>
        <fullName evidence="2">non-specific serine/threonine protein kinase</fullName>
        <ecNumber evidence="2">2.7.11.1</ecNumber>
    </recommendedName>
</protein>
<reference evidence="11" key="2">
    <citation type="submission" date="2025-09" db="UniProtKB">
        <authorList>
            <consortium name="Ensembl"/>
        </authorList>
    </citation>
    <scope>IDENTIFICATION</scope>
</reference>
<dbReference type="Ensembl" id="ENSLBET00000005149.1">
    <property type="protein sequence ID" value="ENSLBEP00000004880.1"/>
    <property type="gene ID" value="ENSLBEG00000003758.1"/>
</dbReference>
<keyword evidence="12" id="KW-1185">Reference proteome</keyword>
<evidence type="ECO:0000256" key="3">
    <source>
        <dbReference type="ARBA" id="ARBA00022527"/>
    </source>
</evidence>
<dbReference type="GO" id="GO:0005737">
    <property type="term" value="C:cytoplasm"/>
    <property type="evidence" value="ECO:0007669"/>
    <property type="project" value="TreeGrafter"/>
</dbReference>
<dbReference type="Pfam" id="PF00069">
    <property type="entry name" value="Pkinase"/>
    <property type="match status" value="1"/>
</dbReference>
<dbReference type="InterPro" id="IPR011009">
    <property type="entry name" value="Kinase-like_dom_sf"/>
</dbReference>
<dbReference type="SUPFAM" id="SSF56112">
    <property type="entry name" value="Protein kinase-like (PK-like)"/>
    <property type="match status" value="1"/>
</dbReference>
<dbReference type="GO" id="GO:0004674">
    <property type="term" value="F:protein serine/threonine kinase activity"/>
    <property type="evidence" value="ECO:0007669"/>
    <property type="project" value="UniProtKB-KW"/>
</dbReference>
<dbReference type="GO" id="GO:0043066">
    <property type="term" value="P:negative regulation of apoptotic process"/>
    <property type="evidence" value="ECO:0007669"/>
    <property type="project" value="TreeGrafter"/>
</dbReference>
<keyword evidence="6" id="KW-0418">Kinase</keyword>
<comment type="similarity">
    <text evidence="1">Belongs to the protein kinase superfamily. CAMK Ser/Thr protein kinase family. PIM subfamily.</text>
</comment>
<dbReference type="EC" id="2.7.11.1" evidence="2"/>
<evidence type="ECO:0000256" key="5">
    <source>
        <dbReference type="ARBA" id="ARBA00022741"/>
    </source>
</evidence>
<feature type="domain" description="Protein kinase" evidence="10">
    <location>
        <begin position="1"/>
        <end position="266"/>
    </location>
</feature>
<dbReference type="SMART" id="SM00220">
    <property type="entry name" value="S_TKc"/>
    <property type="match status" value="1"/>
</dbReference>